<accession>A0A6A6NMX1</accession>
<dbReference type="PANTHER" id="PTHR43712:SF17">
    <property type="entry name" value="O-METHYLTRANSFERASE"/>
    <property type="match status" value="1"/>
</dbReference>
<reference evidence="6" key="1">
    <citation type="journal article" date="2020" name="Stud. Mycol.">
        <title>101 Dothideomycetes genomes: a test case for predicting lifestyles and emergence of pathogens.</title>
        <authorList>
            <person name="Haridas S."/>
            <person name="Albert R."/>
            <person name="Binder M."/>
            <person name="Bloem J."/>
            <person name="Labutti K."/>
            <person name="Salamov A."/>
            <person name="Andreopoulos B."/>
            <person name="Baker S."/>
            <person name="Barry K."/>
            <person name="Bills G."/>
            <person name="Bluhm B."/>
            <person name="Cannon C."/>
            <person name="Castanera R."/>
            <person name="Culley D."/>
            <person name="Daum C."/>
            <person name="Ezra D."/>
            <person name="Gonzalez J."/>
            <person name="Henrissat B."/>
            <person name="Kuo A."/>
            <person name="Liang C."/>
            <person name="Lipzen A."/>
            <person name="Lutzoni F."/>
            <person name="Magnuson J."/>
            <person name="Mondo S."/>
            <person name="Nolan M."/>
            <person name="Ohm R."/>
            <person name="Pangilinan J."/>
            <person name="Park H.-J."/>
            <person name="Ramirez L."/>
            <person name="Alfaro M."/>
            <person name="Sun H."/>
            <person name="Tritt A."/>
            <person name="Yoshinaga Y."/>
            <person name="Zwiers L.-H."/>
            <person name="Turgeon B."/>
            <person name="Goodwin S."/>
            <person name="Spatafora J."/>
            <person name="Crous P."/>
            <person name="Grigoriev I."/>
        </authorList>
    </citation>
    <scope>NUCLEOTIDE SEQUENCE</scope>
    <source>
        <strain evidence="6">ATCC 16933</strain>
    </source>
</reference>
<evidence type="ECO:0000256" key="1">
    <source>
        <dbReference type="ARBA" id="ARBA00022603"/>
    </source>
</evidence>
<keyword evidence="2 6" id="KW-0808">Transferase</keyword>
<dbReference type="GO" id="GO:0008171">
    <property type="term" value="F:O-methyltransferase activity"/>
    <property type="evidence" value="ECO:0007669"/>
    <property type="project" value="InterPro"/>
</dbReference>
<gene>
    <name evidence="6" type="ORF">BDY21DRAFT_357183</name>
</gene>
<evidence type="ECO:0000256" key="3">
    <source>
        <dbReference type="ARBA" id="ARBA00022691"/>
    </source>
</evidence>
<dbReference type="EMBL" id="MU001700">
    <property type="protein sequence ID" value="KAF2453061.1"/>
    <property type="molecule type" value="Genomic_DNA"/>
</dbReference>
<proteinExistence type="predicted"/>
<dbReference type="Gene3D" id="1.10.10.10">
    <property type="entry name" value="Winged helix-like DNA-binding domain superfamily/Winged helix DNA-binding domain"/>
    <property type="match status" value="1"/>
</dbReference>
<keyword evidence="3" id="KW-0949">S-adenosyl-L-methionine</keyword>
<name>A0A6A6NMX1_9PEZI</name>
<feature type="region of interest" description="Disordered" evidence="4">
    <location>
        <begin position="1"/>
        <end position="31"/>
    </location>
</feature>
<feature type="domain" description="O-methyltransferase C-terminal" evidence="5">
    <location>
        <begin position="276"/>
        <end position="422"/>
    </location>
</feature>
<keyword evidence="7" id="KW-1185">Reference proteome</keyword>
<dbReference type="Proteomes" id="UP000799766">
    <property type="component" value="Unassembled WGS sequence"/>
</dbReference>
<feature type="compositionally biased region" description="Polar residues" evidence="4">
    <location>
        <begin position="1"/>
        <end position="10"/>
    </location>
</feature>
<keyword evidence="1 6" id="KW-0489">Methyltransferase</keyword>
<dbReference type="InterPro" id="IPR036388">
    <property type="entry name" value="WH-like_DNA-bd_sf"/>
</dbReference>
<evidence type="ECO:0000256" key="2">
    <source>
        <dbReference type="ARBA" id="ARBA00022679"/>
    </source>
</evidence>
<sequence>MTVTENIQNDTTNGTANGTANGKADDTANGTANGTIPDISLALNPSDVESVPGLLKDIASTGNSFVAQEDRASRLQLLAQARQLVRALETPRETMLKNCWGEPGAYCAIAACMTIGVFPELAKDDGSPKKVSDLAKTLNCDEKLLGRLMRHLGTMAVIKETGPNEYKPTNFSTSLTIPVIGDGFPALAGGGMAAVYKFPAWLQKYGFKNPESTTEGPYQYAYDTHHNLFGYLMAHPPLGMQFNHHMGGYRQGRPSWMDPGFFPVEERLAAGADTAEGAALLVDLGGGHGHDINEFRRKHPDAPGRLILQDLPDVLAQITELDGKIERMGHDFLTEQPVKGARAYYMHSVLHDWSDETCLKILGRVKAAMRPGYSKVLINENVIPDAGAGWEATALDMMVMTLLSAEERTEKHWRSLVGRAGLKLVKIWSVENGSESLIECELP</sequence>
<dbReference type="Gene3D" id="3.40.50.150">
    <property type="entry name" value="Vaccinia Virus protein VP39"/>
    <property type="match status" value="1"/>
</dbReference>
<dbReference type="SUPFAM" id="SSF53335">
    <property type="entry name" value="S-adenosyl-L-methionine-dependent methyltransferases"/>
    <property type="match status" value="1"/>
</dbReference>
<dbReference type="InterPro" id="IPR036390">
    <property type="entry name" value="WH_DNA-bd_sf"/>
</dbReference>
<dbReference type="PANTHER" id="PTHR43712">
    <property type="entry name" value="PUTATIVE (AFU_ORTHOLOGUE AFUA_4G14580)-RELATED"/>
    <property type="match status" value="1"/>
</dbReference>
<organism evidence="6 7">
    <name type="scientific">Lineolata rhizophorae</name>
    <dbReference type="NCBI Taxonomy" id="578093"/>
    <lineage>
        <taxon>Eukaryota</taxon>
        <taxon>Fungi</taxon>
        <taxon>Dikarya</taxon>
        <taxon>Ascomycota</taxon>
        <taxon>Pezizomycotina</taxon>
        <taxon>Dothideomycetes</taxon>
        <taxon>Dothideomycetes incertae sedis</taxon>
        <taxon>Lineolatales</taxon>
        <taxon>Lineolataceae</taxon>
        <taxon>Lineolata</taxon>
    </lineage>
</organism>
<evidence type="ECO:0000313" key="6">
    <source>
        <dbReference type="EMBL" id="KAF2453061.1"/>
    </source>
</evidence>
<dbReference type="SUPFAM" id="SSF46785">
    <property type="entry name" value="Winged helix' DNA-binding domain"/>
    <property type="match status" value="1"/>
</dbReference>
<dbReference type="AlphaFoldDB" id="A0A6A6NMX1"/>
<dbReference type="InterPro" id="IPR001077">
    <property type="entry name" value="COMT_C"/>
</dbReference>
<protein>
    <submittedName>
        <fullName evidence="6">S-adenosyl-L-methionine-dependent methyltransferase</fullName>
    </submittedName>
</protein>
<evidence type="ECO:0000313" key="7">
    <source>
        <dbReference type="Proteomes" id="UP000799766"/>
    </source>
</evidence>
<dbReference type="Pfam" id="PF00891">
    <property type="entry name" value="Methyltransf_2"/>
    <property type="match status" value="1"/>
</dbReference>
<dbReference type="InterPro" id="IPR016461">
    <property type="entry name" value="COMT-like"/>
</dbReference>
<dbReference type="PROSITE" id="PS51683">
    <property type="entry name" value="SAM_OMT_II"/>
    <property type="match status" value="1"/>
</dbReference>
<feature type="compositionally biased region" description="Low complexity" evidence="4">
    <location>
        <begin position="11"/>
        <end position="22"/>
    </location>
</feature>
<dbReference type="InterPro" id="IPR029063">
    <property type="entry name" value="SAM-dependent_MTases_sf"/>
</dbReference>
<evidence type="ECO:0000259" key="5">
    <source>
        <dbReference type="Pfam" id="PF00891"/>
    </source>
</evidence>
<dbReference type="GO" id="GO:0032259">
    <property type="term" value="P:methylation"/>
    <property type="evidence" value="ECO:0007669"/>
    <property type="project" value="UniProtKB-KW"/>
</dbReference>
<evidence type="ECO:0000256" key="4">
    <source>
        <dbReference type="SAM" id="MobiDB-lite"/>
    </source>
</evidence>
<dbReference type="OrthoDB" id="3340390at2759"/>